<feature type="domain" description="EamA" evidence="7">
    <location>
        <begin position="6"/>
        <end position="138"/>
    </location>
</feature>
<evidence type="ECO:0000256" key="1">
    <source>
        <dbReference type="ARBA" id="ARBA00004651"/>
    </source>
</evidence>
<feature type="transmembrane region" description="Helical" evidence="6">
    <location>
        <begin position="121"/>
        <end position="140"/>
    </location>
</feature>
<sequence>MNINANIVAIIACLLWSSTFFVIKVGLQYTDPMQFGGMRFFISGLLLIPFCGAIKPFYKIVKDNFKVVVMAAILFTTLTYSLLFIAMDMIPASLCSVIIGSSPLVIAIFSHVLLQNEKLDVFKVFSILIGVLGIVFISINELLDVEVGDLNAFIGGVVIAVLHVISISYSNIFVAKYTKDIPPLILSSSQMTIGGFLLILMSMFFEGFDLSAFSNITYCTSLAWLSFVSAFAVSIWFVLLRTESVKVSSLNFWKFIIPVFGCVLSWIFLPEENVKTNVVTGVFLIAVSLIMLNLPNINSLKRNKTMIKKHDVS</sequence>
<evidence type="ECO:0000256" key="3">
    <source>
        <dbReference type="ARBA" id="ARBA00022692"/>
    </source>
</evidence>
<dbReference type="InterPro" id="IPR050638">
    <property type="entry name" value="AA-Vitamin_Transporters"/>
</dbReference>
<keyword evidence="9" id="KW-1185">Reference proteome</keyword>
<dbReference type="PANTHER" id="PTHR32322:SF18">
    <property type="entry name" value="S-ADENOSYLMETHIONINE_S-ADENOSYLHOMOCYSTEINE TRANSPORTER"/>
    <property type="match status" value="1"/>
</dbReference>
<evidence type="ECO:0000313" key="8">
    <source>
        <dbReference type="EMBL" id="BAV94420.1"/>
    </source>
</evidence>
<keyword evidence="3 6" id="KW-0812">Transmembrane</keyword>
<gene>
    <name evidence="8" type="ORF">JBKA6_0407</name>
</gene>
<feature type="domain" description="EamA" evidence="7">
    <location>
        <begin position="156"/>
        <end position="293"/>
    </location>
</feature>
<dbReference type="PANTHER" id="PTHR32322">
    <property type="entry name" value="INNER MEMBRANE TRANSPORTER"/>
    <property type="match status" value="1"/>
</dbReference>
<keyword evidence="2" id="KW-1003">Cell membrane</keyword>
<evidence type="ECO:0000313" key="9">
    <source>
        <dbReference type="Proteomes" id="UP000243197"/>
    </source>
</evidence>
<evidence type="ECO:0000256" key="6">
    <source>
        <dbReference type="SAM" id="Phobius"/>
    </source>
</evidence>
<reference evidence="8 9" key="1">
    <citation type="submission" date="2014-03" db="EMBL/GenBank/DDBJ databases">
        <title>complete genome sequence of Flavobacteriaceae bacterium JBKA-6.</title>
        <authorList>
            <person name="Takano T."/>
            <person name="Nakamura Y."/>
            <person name="Takuma S."/>
            <person name="Yasuike M."/>
            <person name="Matsuyama T."/>
            <person name="Sakai T."/>
            <person name="Fujiwara A."/>
            <person name="Kimoto K."/>
            <person name="Fukuda Y."/>
            <person name="Kondo H."/>
            <person name="Hirono I."/>
            <person name="Nakayasu C."/>
        </authorList>
    </citation>
    <scope>NUCLEOTIDE SEQUENCE [LARGE SCALE GENOMIC DNA]</scope>
    <source>
        <strain evidence="8 9">JBKA-6</strain>
    </source>
</reference>
<evidence type="ECO:0000256" key="4">
    <source>
        <dbReference type="ARBA" id="ARBA00022989"/>
    </source>
</evidence>
<feature type="transmembrane region" description="Helical" evidence="6">
    <location>
        <begin position="221"/>
        <end position="240"/>
    </location>
</feature>
<keyword evidence="5 6" id="KW-0472">Membrane</keyword>
<dbReference type="SUPFAM" id="SSF103481">
    <property type="entry name" value="Multidrug resistance efflux transporter EmrE"/>
    <property type="match status" value="1"/>
</dbReference>
<accession>A0A1J1E312</accession>
<dbReference type="Proteomes" id="UP000243197">
    <property type="component" value="Chromosome"/>
</dbReference>
<organism evidence="8 9">
    <name type="scientific">Ichthyobacterium seriolicida</name>
    <dbReference type="NCBI Taxonomy" id="242600"/>
    <lineage>
        <taxon>Bacteria</taxon>
        <taxon>Pseudomonadati</taxon>
        <taxon>Bacteroidota</taxon>
        <taxon>Flavobacteriia</taxon>
        <taxon>Flavobacteriales</taxon>
        <taxon>Ichthyobacteriaceae</taxon>
        <taxon>Ichthyobacterium</taxon>
    </lineage>
</organism>
<dbReference type="OrthoDB" id="9812547at2"/>
<dbReference type="GO" id="GO:0005886">
    <property type="term" value="C:plasma membrane"/>
    <property type="evidence" value="ECO:0007669"/>
    <property type="project" value="UniProtKB-SubCell"/>
</dbReference>
<feature type="transmembrane region" description="Helical" evidence="6">
    <location>
        <begin position="39"/>
        <end position="58"/>
    </location>
</feature>
<feature type="transmembrane region" description="Helical" evidence="6">
    <location>
        <begin position="152"/>
        <end position="172"/>
    </location>
</feature>
<dbReference type="AlphaFoldDB" id="A0A1J1E312"/>
<dbReference type="InterPro" id="IPR000620">
    <property type="entry name" value="EamA_dom"/>
</dbReference>
<feature type="transmembrane region" description="Helical" evidence="6">
    <location>
        <begin position="65"/>
        <end position="85"/>
    </location>
</feature>
<protein>
    <submittedName>
        <fullName evidence="8">Permease of the drug/metabolite transporter superfamily</fullName>
    </submittedName>
</protein>
<evidence type="ECO:0000256" key="5">
    <source>
        <dbReference type="ARBA" id="ARBA00023136"/>
    </source>
</evidence>
<name>A0A1J1E312_9FLAO</name>
<dbReference type="KEGG" id="ise:JBKA6_0407"/>
<dbReference type="RefSeq" id="WP_096685391.1">
    <property type="nucleotide sequence ID" value="NZ_AP014564.1"/>
</dbReference>
<keyword evidence="4 6" id="KW-1133">Transmembrane helix</keyword>
<feature type="transmembrane region" description="Helical" evidence="6">
    <location>
        <begin position="281"/>
        <end position="300"/>
    </location>
</feature>
<dbReference type="Pfam" id="PF00892">
    <property type="entry name" value="EamA"/>
    <property type="match status" value="2"/>
</dbReference>
<feature type="transmembrane region" description="Helical" evidence="6">
    <location>
        <begin position="252"/>
        <end position="269"/>
    </location>
</feature>
<dbReference type="InterPro" id="IPR037185">
    <property type="entry name" value="EmrE-like"/>
</dbReference>
<evidence type="ECO:0000259" key="7">
    <source>
        <dbReference type="Pfam" id="PF00892"/>
    </source>
</evidence>
<proteinExistence type="predicted"/>
<dbReference type="EMBL" id="AP014564">
    <property type="protein sequence ID" value="BAV94420.1"/>
    <property type="molecule type" value="Genomic_DNA"/>
</dbReference>
<comment type="subcellular location">
    <subcellularLocation>
        <location evidence="1">Cell membrane</location>
        <topology evidence="1">Multi-pass membrane protein</topology>
    </subcellularLocation>
</comment>
<feature type="transmembrane region" description="Helical" evidence="6">
    <location>
        <begin position="7"/>
        <end position="27"/>
    </location>
</feature>
<feature type="transmembrane region" description="Helical" evidence="6">
    <location>
        <begin position="184"/>
        <end position="205"/>
    </location>
</feature>
<evidence type="ECO:0000256" key="2">
    <source>
        <dbReference type="ARBA" id="ARBA00022475"/>
    </source>
</evidence>
<feature type="transmembrane region" description="Helical" evidence="6">
    <location>
        <begin position="91"/>
        <end position="114"/>
    </location>
</feature>